<reference evidence="2" key="2">
    <citation type="journal article" date="2022" name="Nat. Biotechnol.">
        <title>Carbon-negative production of acetone and isopropanol by gas fermentation at industrial pilot scale.</title>
        <authorList>
            <person name="Liew F.E."/>
            <person name="Nogle R."/>
            <person name="Abdalla T."/>
            <person name="Rasor B.J."/>
            <person name="Canter C."/>
            <person name="Jensen R.O."/>
            <person name="Wang L."/>
            <person name="Strutz J."/>
            <person name="Chirania P."/>
            <person name="De Tissera S."/>
            <person name="Mueller A.P."/>
            <person name="Ruan Z."/>
            <person name="Gao A."/>
            <person name="Tran L."/>
            <person name="Engle N.L."/>
            <person name="Bromley J.C."/>
            <person name="Daniell J."/>
            <person name="Conrado R."/>
            <person name="Tschaplinski T.J."/>
            <person name="Giannone R.J."/>
            <person name="Hettich R.L."/>
            <person name="Karim A.S."/>
            <person name="Simpson S.D."/>
            <person name="Brown S.D."/>
            <person name="Leang C."/>
            <person name="Jewett M.C."/>
            <person name="Kopke M."/>
        </authorList>
    </citation>
    <scope>NUCLEOTIDE SEQUENCE</scope>
    <source>
        <strain evidence="2">DJ080</strain>
    </source>
</reference>
<sequence>MILNLKKTPLQLFSRRLADINKYIQSIQNDLDRLNMLEETRKLESKKHYLNQTYIIHLVSHWQAFIEQLVEYGFSKILIKSDESICEKEIKRFNTPNLANVDKIFENVLGIKSISNNYQWDDMTRNKAAQILDEVLKLRHRIAHTGFSKMKLDINKNYKYMEHLYNLAYILQYTVDKEICGDLKKFEIPYSDKKI</sequence>
<dbReference type="Pfam" id="PF18735">
    <property type="entry name" value="HEPN_RiboL-PSP"/>
    <property type="match status" value="1"/>
</dbReference>
<reference evidence="2" key="1">
    <citation type="submission" date="2020-05" db="EMBL/GenBank/DDBJ databases">
        <authorList>
            <person name="Brown S."/>
            <person name="Huntemann M."/>
            <person name="Clum A."/>
            <person name="Spunde A."/>
            <person name="Palaniappan K."/>
            <person name="Ritter S."/>
            <person name="Mikhailova N."/>
            <person name="Chen I.-M."/>
            <person name="Stamatis D."/>
            <person name="Reddy T."/>
            <person name="O'Malley R."/>
            <person name="Daum C."/>
            <person name="Shapiro N."/>
            <person name="Ivanova N."/>
            <person name="Kyrpides N."/>
            <person name="Woyke T."/>
        </authorList>
    </citation>
    <scope>NUCLEOTIDE SEQUENCE</scope>
    <source>
        <strain evidence="2">DJ080</strain>
    </source>
</reference>
<name>A0AAX0AX14_CLOBE</name>
<proteinExistence type="predicted"/>
<accession>A0AAX0AX14</accession>
<dbReference type="EMBL" id="JABSWW010000001">
    <property type="protein sequence ID" value="NRT87282.1"/>
    <property type="molecule type" value="Genomic_DNA"/>
</dbReference>
<gene>
    <name evidence="2" type="ORF">B0H41_000961</name>
</gene>
<comment type="caution">
    <text evidence="2">The sequence shown here is derived from an EMBL/GenBank/DDBJ whole genome shotgun (WGS) entry which is preliminary data.</text>
</comment>
<protein>
    <recommendedName>
        <fullName evidence="1">RiboL-PSP-HEPN domain-containing protein</fullName>
    </recommendedName>
</protein>
<dbReference type="Proteomes" id="UP001193748">
    <property type="component" value="Unassembled WGS sequence"/>
</dbReference>
<dbReference type="RefSeq" id="WP_173710333.1">
    <property type="nucleotide sequence ID" value="NZ_JABSWW010000001.1"/>
</dbReference>
<evidence type="ECO:0000313" key="3">
    <source>
        <dbReference type="Proteomes" id="UP001193748"/>
    </source>
</evidence>
<dbReference type="AlphaFoldDB" id="A0AAX0AX14"/>
<feature type="domain" description="RiboL-PSP-HEPN" evidence="1">
    <location>
        <begin position="17"/>
        <end position="168"/>
    </location>
</feature>
<evidence type="ECO:0000259" key="1">
    <source>
        <dbReference type="Pfam" id="PF18735"/>
    </source>
</evidence>
<dbReference type="InterPro" id="IPR041519">
    <property type="entry name" value="HEPN_RiboL-PSP"/>
</dbReference>
<evidence type="ECO:0000313" key="2">
    <source>
        <dbReference type="EMBL" id="NRT87282.1"/>
    </source>
</evidence>
<organism evidence="2 3">
    <name type="scientific">Clostridium beijerinckii</name>
    <name type="common">Clostridium MP</name>
    <dbReference type="NCBI Taxonomy" id="1520"/>
    <lineage>
        <taxon>Bacteria</taxon>
        <taxon>Bacillati</taxon>
        <taxon>Bacillota</taxon>
        <taxon>Clostridia</taxon>
        <taxon>Eubacteriales</taxon>
        <taxon>Clostridiaceae</taxon>
        <taxon>Clostridium</taxon>
    </lineage>
</organism>